<dbReference type="InterPro" id="IPR006364">
    <property type="entry name" value="CobI/CbiL/CobIJ_dom"/>
</dbReference>
<dbReference type="PROSITE" id="PS00839">
    <property type="entry name" value="SUMT_1"/>
    <property type="match status" value="1"/>
</dbReference>
<dbReference type="PANTHER" id="PTHR43467:SF2">
    <property type="entry name" value="COBALT-PRECORRIN-2 C(20)-METHYLTRANSFERASE"/>
    <property type="match status" value="1"/>
</dbReference>
<evidence type="ECO:0000256" key="6">
    <source>
        <dbReference type="ARBA" id="ARBA00022691"/>
    </source>
</evidence>
<dbReference type="PIRSF" id="PIRSF036427">
    <property type="entry name" value="Precrrn-2_mtase"/>
    <property type="match status" value="1"/>
</dbReference>
<dbReference type="SUPFAM" id="SSF53790">
    <property type="entry name" value="Tetrapyrrole methylase"/>
    <property type="match status" value="1"/>
</dbReference>
<evidence type="ECO:0000256" key="7">
    <source>
        <dbReference type="PIRNR" id="PIRNR036427"/>
    </source>
</evidence>
<evidence type="ECO:0000256" key="4">
    <source>
        <dbReference type="ARBA" id="ARBA00022603"/>
    </source>
</evidence>
<dbReference type="STRING" id="665118.SAMN02983003_1927"/>
<dbReference type="GO" id="GO:0032259">
    <property type="term" value="P:methylation"/>
    <property type="evidence" value="ECO:0007669"/>
    <property type="project" value="UniProtKB-KW"/>
</dbReference>
<evidence type="ECO:0000259" key="9">
    <source>
        <dbReference type="Pfam" id="PF00590"/>
    </source>
</evidence>
<proteinExistence type="inferred from homology"/>
<comment type="similarity">
    <text evidence="2 7 8">Belongs to the precorrin methyltransferase family.</text>
</comment>
<dbReference type="AlphaFoldDB" id="A0A1K2HZ10"/>
<reference evidence="10 11" key="1">
    <citation type="submission" date="2016-11" db="EMBL/GenBank/DDBJ databases">
        <authorList>
            <person name="Jaros S."/>
            <person name="Januszkiewicz K."/>
            <person name="Wedrychowicz H."/>
        </authorList>
    </citation>
    <scope>NUCLEOTIDE SEQUENCE [LARGE SCALE GENOMIC DNA]</scope>
    <source>
        <strain evidence="10 11">ATCC 23634</strain>
    </source>
</reference>
<keyword evidence="6" id="KW-0949">S-adenosyl-L-methionine</keyword>
<dbReference type="RefSeq" id="WP_072342026.1">
    <property type="nucleotide sequence ID" value="NZ_FPKU01000002.1"/>
</dbReference>
<evidence type="ECO:0000256" key="8">
    <source>
        <dbReference type="RuleBase" id="RU003960"/>
    </source>
</evidence>
<keyword evidence="3" id="KW-0169">Cobalamin biosynthesis</keyword>
<keyword evidence="5 8" id="KW-0808">Transferase</keyword>
<dbReference type="Gene3D" id="3.40.1010.10">
    <property type="entry name" value="Cobalt-precorrin-4 Transmethylase, Domain 1"/>
    <property type="match status" value="1"/>
</dbReference>
<dbReference type="InterPro" id="IPR035996">
    <property type="entry name" value="4pyrrol_Methylase_sf"/>
</dbReference>
<dbReference type="PROSITE" id="PS00840">
    <property type="entry name" value="SUMT_2"/>
    <property type="match status" value="1"/>
</dbReference>
<sequence>MSGVLHLVGTGPGDPDLLTLKAARIISRADILAYPVGSETSLARAIAAPHIRPGTEEMPIVIPMRRERGPAQAVYDGAAEAIAAELGMGLSVAYLCEGDPLFYGSAMYLLDRLGDRYPVKIVPGVTSLTAAAAAIARPLAARNDVLKVLPAPLPDAMLAAELAPAGSVAIIKLGSHFDRVRDLLVALGLAEGAMVVIHASTGHEKVLPLLAMPAGERPYFAIILVYKGGEGWTGGHG</sequence>
<dbReference type="CDD" id="cd11645">
    <property type="entry name" value="Precorrin_2_C20_MT"/>
    <property type="match status" value="1"/>
</dbReference>
<dbReference type="OrthoDB" id="9804789at2"/>
<dbReference type="GO" id="GO:0009236">
    <property type="term" value="P:cobalamin biosynthetic process"/>
    <property type="evidence" value="ECO:0007669"/>
    <property type="project" value="UniProtKB-UniRule"/>
</dbReference>
<dbReference type="EMBL" id="FPKU01000002">
    <property type="protein sequence ID" value="SFZ84290.1"/>
    <property type="molecule type" value="Genomic_DNA"/>
</dbReference>
<dbReference type="Proteomes" id="UP000183447">
    <property type="component" value="Unassembled WGS sequence"/>
</dbReference>
<organism evidence="10 11">
    <name type="scientific">Devosia enhydra</name>
    <dbReference type="NCBI Taxonomy" id="665118"/>
    <lineage>
        <taxon>Bacteria</taxon>
        <taxon>Pseudomonadati</taxon>
        <taxon>Pseudomonadota</taxon>
        <taxon>Alphaproteobacteria</taxon>
        <taxon>Hyphomicrobiales</taxon>
        <taxon>Devosiaceae</taxon>
        <taxon>Devosia</taxon>
    </lineage>
</organism>
<keyword evidence="4 8" id="KW-0489">Methyltransferase</keyword>
<keyword evidence="11" id="KW-1185">Reference proteome</keyword>
<dbReference type="NCBIfam" id="TIGR01467">
    <property type="entry name" value="cobI_cbiL"/>
    <property type="match status" value="1"/>
</dbReference>
<dbReference type="PANTHER" id="PTHR43467">
    <property type="entry name" value="COBALT-PRECORRIN-2 C(20)-METHYLTRANSFERASE"/>
    <property type="match status" value="1"/>
</dbReference>
<dbReference type="InterPro" id="IPR014777">
    <property type="entry name" value="4pyrrole_Mease_sub1"/>
</dbReference>
<dbReference type="InterPro" id="IPR003043">
    <property type="entry name" value="Uropor_MeTrfase_CS"/>
</dbReference>
<evidence type="ECO:0000256" key="5">
    <source>
        <dbReference type="ARBA" id="ARBA00022679"/>
    </source>
</evidence>
<dbReference type="Gene3D" id="3.30.950.10">
    <property type="entry name" value="Methyltransferase, Cobalt-precorrin-4 Transmethylase, Domain 2"/>
    <property type="match status" value="1"/>
</dbReference>
<evidence type="ECO:0000313" key="10">
    <source>
        <dbReference type="EMBL" id="SFZ84290.1"/>
    </source>
</evidence>
<dbReference type="InterPro" id="IPR014776">
    <property type="entry name" value="4pyrrole_Mease_sub2"/>
</dbReference>
<evidence type="ECO:0000256" key="2">
    <source>
        <dbReference type="ARBA" id="ARBA00005879"/>
    </source>
</evidence>
<evidence type="ECO:0000256" key="1">
    <source>
        <dbReference type="ARBA" id="ARBA00004953"/>
    </source>
</evidence>
<dbReference type="UniPathway" id="UPA00148"/>
<accession>A0A1K2HZ10</accession>
<dbReference type="InterPro" id="IPR012382">
    <property type="entry name" value="CobI/CbiL"/>
</dbReference>
<feature type="domain" description="Tetrapyrrole methylase" evidence="9">
    <location>
        <begin position="5"/>
        <end position="207"/>
    </location>
</feature>
<comment type="pathway">
    <text evidence="1">Cofactor biosynthesis; adenosylcobalamin biosynthesis.</text>
</comment>
<dbReference type="Pfam" id="PF00590">
    <property type="entry name" value="TP_methylase"/>
    <property type="match status" value="1"/>
</dbReference>
<dbReference type="InterPro" id="IPR000878">
    <property type="entry name" value="4pyrrol_Mease"/>
</dbReference>
<protein>
    <submittedName>
        <fullName evidence="10">Precorrin-2/cobalt-factor-2 C20-methyltransferase</fullName>
    </submittedName>
</protein>
<dbReference type="GO" id="GO:0030788">
    <property type="term" value="F:precorrin-2 C20-methyltransferase activity"/>
    <property type="evidence" value="ECO:0007669"/>
    <property type="project" value="InterPro"/>
</dbReference>
<evidence type="ECO:0000256" key="3">
    <source>
        <dbReference type="ARBA" id="ARBA00022573"/>
    </source>
</evidence>
<gene>
    <name evidence="10" type="ORF">SAMN02983003_1927</name>
</gene>
<evidence type="ECO:0000313" key="11">
    <source>
        <dbReference type="Proteomes" id="UP000183447"/>
    </source>
</evidence>
<name>A0A1K2HZ10_9HYPH</name>